<evidence type="ECO:0000313" key="3">
    <source>
        <dbReference type="Proteomes" id="UP001219525"/>
    </source>
</evidence>
<gene>
    <name evidence="2" type="ORF">GGX14DRAFT_376570</name>
</gene>
<dbReference type="Proteomes" id="UP001219525">
    <property type="component" value="Unassembled WGS sequence"/>
</dbReference>
<organism evidence="2 3">
    <name type="scientific">Mycena pura</name>
    <dbReference type="NCBI Taxonomy" id="153505"/>
    <lineage>
        <taxon>Eukaryota</taxon>
        <taxon>Fungi</taxon>
        <taxon>Dikarya</taxon>
        <taxon>Basidiomycota</taxon>
        <taxon>Agaricomycotina</taxon>
        <taxon>Agaricomycetes</taxon>
        <taxon>Agaricomycetidae</taxon>
        <taxon>Agaricales</taxon>
        <taxon>Marasmiineae</taxon>
        <taxon>Mycenaceae</taxon>
        <taxon>Mycena</taxon>
    </lineage>
</organism>
<proteinExistence type="predicted"/>
<sequence length="122" mass="13921">IVACLLHWGLFGILTIQLYLYYEAFPNDRLFINCLVYGVYTVELTRTILITRDSFTAFGYGFGNISALTDIHLNWLTVPVMGGFVACVGQCFYAYRIYILSKSRMLTTLIVAVSSFQFSRRC</sequence>
<feature type="transmembrane region" description="Helical" evidence="1">
    <location>
        <begin position="34"/>
        <end position="51"/>
    </location>
</feature>
<keyword evidence="1" id="KW-0812">Transmembrane</keyword>
<dbReference type="EMBL" id="JARJCW010000087">
    <property type="protein sequence ID" value="KAJ7195948.1"/>
    <property type="molecule type" value="Genomic_DNA"/>
</dbReference>
<reference evidence="2" key="1">
    <citation type="submission" date="2023-03" db="EMBL/GenBank/DDBJ databases">
        <title>Massive genome expansion in bonnet fungi (Mycena s.s.) driven by repeated elements and novel gene families across ecological guilds.</title>
        <authorList>
            <consortium name="Lawrence Berkeley National Laboratory"/>
            <person name="Harder C.B."/>
            <person name="Miyauchi S."/>
            <person name="Viragh M."/>
            <person name="Kuo A."/>
            <person name="Thoen E."/>
            <person name="Andreopoulos B."/>
            <person name="Lu D."/>
            <person name="Skrede I."/>
            <person name="Drula E."/>
            <person name="Henrissat B."/>
            <person name="Morin E."/>
            <person name="Kohler A."/>
            <person name="Barry K."/>
            <person name="LaButti K."/>
            <person name="Morin E."/>
            <person name="Salamov A."/>
            <person name="Lipzen A."/>
            <person name="Mereny Z."/>
            <person name="Hegedus B."/>
            <person name="Baldrian P."/>
            <person name="Stursova M."/>
            <person name="Weitz H."/>
            <person name="Taylor A."/>
            <person name="Grigoriev I.V."/>
            <person name="Nagy L.G."/>
            <person name="Martin F."/>
            <person name="Kauserud H."/>
        </authorList>
    </citation>
    <scope>NUCLEOTIDE SEQUENCE</scope>
    <source>
        <strain evidence="2">9144</strain>
    </source>
</reference>
<protein>
    <submittedName>
        <fullName evidence="2">Uncharacterized protein</fullName>
    </submittedName>
</protein>
<dbReference type="AlphaFoldDB" id="A0AAD6UW92"/>
<name>A0AAD6UW92_9AGAR</name>
<feature type="transmembrane region" description="Helical" evidence="1">
    <location>
        <begin position="71"/>
        <end position="95"/>
    </location>
</feature>
<comment type="caution">
    <text evidence="2">The sequence shown here is derived from an EMBL/GenBank/DDBJ whole genome shotgun (WGS) entry which is preliminary data.</text>
</comment>
<dbReference type="PANTHER" id="PTHR40465:SF1">
    <property type="entry name" value="DUF6534 DOMAIN-CONTAINING PROTEIN"/>
    <property type="match status" value="1"/>
</dbReference>
<evidence type="ECO:0000256" key="1">
    <source>
        <dbReference type="SAM" id="Phobius"/>
    </source>
</evidence>
<accession>A0AAD6UW92</accession>
<evidence type="ECO:0000313" key="2">
    <source>
        <dbReference type="EMBL" id="KAJ7195948.1"/>
    </source>
</evidence>
<keyword evidence="1" id="KW-0472">Membrane</keyword>
<feature type="transmembrane region" description="Helical" evidence="1">
    <location>
        <begin position="6"/>
        <end position="22"/>
    </location>
</feature>
<feature type="non-terminal residue" evidence="2">
    <location>
        <position position="1"/>
    </location>
</feature>
<keyword evidence="1" id="KW-1133">Transmembrane helix</keyword>
<keyword evidence="3" id="KW-1185">Reference proteome</keyword>
<dbReference type="PANTHER" id="PTHR40465">
    <property type="entry name" value="CHROMOSOME 1, WHOLE GENOME SHOTGUN SEQUENCE"/>
    <property type="match status" value="1"/>
</dbReference>